<evidence type="ECO:0000313" key="4">
    <source>
        <dbReference type="Proteomes" id="UP000316726"/>
    </source>
</evidence>
<protein>
    <submittedName>
        <fullName evidence="3">SprT-like family protein</fullName>
    </submittedName>
</protein>
<feature type="region of interest" description="Disordered" evidence="1">
    <location>
        <begin position="532"/>
        <end position="558"/>
    </location>
</feature>
<feature type="domain" description="SprT-like" evidence="2">
    <location>
        <begin position="711"/>
        <end position="873"/>
    </location>
</feature>
<feature type="region of interest" description="Disordered" evidence="1">
    <location>
        <begin position="439"/>
        <end position="468"/>
    </location>
</feature>
<reference evidence="3 4" key="1">
    <citation type="submission" date="2018-07" db="EMBL/GenBank/DDBJ databases">
        <title>The complete nuclear genome of the prasinophyte Chloropicon primus (CCMP1205).</title>
        <authorList>
            <person name="Pombert J.-F."/>
            <person name="Otis C."/>
            <person name="Turmel M."/>
            <person name="Lemieux C."/>
        </authorList>
    </citation>
    <scope>NUCLEOTIDE SEQUENCE [LARGE SCALE GENOMIC DNA]</scope>
    <source>
        <strain evidence="3 4">CCMP1205</strain>
    </source>
</reference>
<dbReference type="Pfam" id="PF10263">
    <property type="entry name" value="SprT-like"/>
    <property type="match status" value="1"/>
</dbReference>
<feature type="compositionally biased region" description="Acidic residues" evidence="1">
    <location>
        <begin position="442"/>
        <end position="457"/>
    </location>
</feature>
<dbReference type="OrthoDB" id="20772at2759"/>
<dbReference type="PANTHER" id="PTHR23099">
    <property type="entry name" value="TRANSCRIPTIONAL REGULATOR"/>
    <property type="match status" value="1"/>
</dbReference>
<dbReference type="SMART" id="SM00731">
    <property type="entry name" value="SprT"/>
    <property type="match status" value="1"/>
</dbReference>
<evidence type="ECO:0000256" key="1">
    <source>
        <dbReference type="SAM" id="MobiDB-lite"/>
    </source>
</evidence>
<dbReference type="Proteomes" id="UP000316726">
    <property type="component" value="Chromosome 2"/>
</dbReference>
<keyword evidence="4" id="KW-1185">Reference proteome</keyword>
<dbReference type="InterPro" id="IPR006640">
    <property type="entry name" value="SprT-like_domain"/>
</dbReference>
<feature type="region of interest" description="Disordered" evidence="1">
    <location>
        <begin position="623"/>
        <end position="682"/>
    </location>
</feature>
<dbReference type="AlphaFoldDB" id="A0A5B8MFX5"/>
<feature type="compositionally biased region" description="Acidic residues" evidence="1">
    <location>
        <begin position="340"/>
        <end position="353"/>
    </location>
</feature>
<accession>A0A5B8MFX5</accession>
<feature type="region of interest" description="Disordered" evidence="1">
    <location>
        <begin position="293"/>
        <end position="353"/>
    </location>
</feature>
<feature type="region of interest" description="Disordered" evidence="1">
    <location>
        <begin position="392"/>
        <end position="418"/>
    </location>
</feature>
<organism evidence="3 4">
    <name type="scientific">Chloropicon primus</name>
    <dbReference type="NCBI Taxonomy" id="1764295"/>
    <lineage>
        <taxon>Eukaryota</taxon>
        <taxon>Viridiplantae</taxon>
        <taxon>Chlorophyta</taxon>
        <taxon>Chloropicophyceae</taxon>
        <taxon>Chloropicales</taxon>
        <taxon>Chloropicaceae</taxon>
        <taxon>Chloropicon</taxon>
    </lineage>
</organism>
<evidence type="ECO:0000313" key="3">
    <source>
        <dbReference type="EMBL" id="QDZ18565.1"/>
    </source>
</evidence>
<feature type="compositionally biased region" description="Acidic residues" evidence="1">
    <location>
        <begin position="661"/>
        <end position="677"/>
    </location>
</feature>
<dbReference type="GO" id="GO:0005634">
    <property type="term" value="C:nucleus"/>
    <property type="evidence" value="ECO:0007669"/>
    <property type="project" value="TreeGrafter"/>
</dbReference>
<dbReference type="EMBL" id="CP031035">
    <property type="protein sequence ID" value="QDZ18565.1"/>
    <property type="molecule type" value="Genomic_DNA"/>
</dbReference>
<sequence>MEDEEDFTLNLSSVISTVFDSAKKSRAERGNERSTLGVNKCCIEEEESEIGGEGEKLIMFDKENLFTPLKSKRKSTGRKESVATPPSRVLTPLGPNAPQSARSTPEVLYSTTKRRGGGLLESPEEGEPSPDAPEERQGADLRTPEGADESARGEEEEAAPLCSARKPKDCSLVLESPESPGLADGAVEDEPQEEEPRSSSFEQLREAYESNEGLATIRKGLLMMRDGGLNPVDLLLDVIQVGAQYAPLPEDLLASEQLTEDVIVSILSTSIENLESVLLKAGAANMDVAEDGEVEATTTAEARISEPASGEEVEEEPPTPLVSAEHQERGTELLEAEVPSCEEEGEDLMDDAGEDTAKTDDIEAPTEGQAENSNPPLGIDASPIQVEEVEEVLESQACDETSEEDDGKCGLGDDLPAGVQNRNFLRNVTVRSRRNSTFIPLEDSDSSDMDLSDDDGDDQVRHSAGNSFDLPSYAKDAASEMAEKGIHDVVLSDGEGGEESAFVDSHARDWNSNGAKPKGHVEIPPTVNAISEPGSCRTSAGSDEFQSAESNFSSSSLCAQENETPDVSSARCECSCDGKPVDGVSQSEADSDMEVCSPLSATKAGVVTEVGVLDDEDIYEEFTPERDQRAASEDDMSCSSGEPCLTMSTRKPKRSQLLIESDSEDSIFASENDEEEVSPGRDMVFEGSDLGASSASDRSHLAMKKFQREKEGMVKKLFSEFNSRIFDRQLPDDLEVTWNPSLATTAGITKYSRKMGLGGEAEYTASVELSTKVIDCESRLKQTFCHELCHVAAWLINHIAKPPHGKVFKSWAARAMEVYPDLNVSTCHTYDIHYKFRWQCKNDWCGRIYGRHSNSINVDKQACGICSGRLGFLGKFNADGTPAKSRGPSKFSLFVKENYNNAKKELGQECDHAAIMKHLSAKWAGTKTKSPASGSSDPARSNNGVKSLIAKFQGL</sequence>
<gene>
    <name evidence="3" type="ORF">A3770_02p10830</name>
</gene>
<feature type="compositionally biased region" description="Basic and acidic residues" evidence="1">
    <location>
        <begin position="133"/>
        <end position="153"/>
    </location>
</feature>
<feature type="region of interest" description="Disordered" evidence="1">
    <location>
        <begin position="66"/>
        <end position="203"/>
    </location>
</feature>
<dbReference type="STRING" id="1764295.A0A5B8MFX5"/>
<dbReference type="GO" id="GO:0006950">
    <property type="term" value="P:response to stress"/>
    <property type="evidence" value="ECO:0007669"/>
    <property type="project" value="UniProtKB-ARBA"/>
</dbReference>
<feature type="compositionally biased region" description="Basic and acidic residues" evidence="1">
    <location>
        <begin position="623"/>
        <end position="632"/>
    </location>
</feature>
<feature type="compositionally biased region" description="Polar residues" evidence="1">
    <location>
        <begin position="536"/>
        <end position="545"/>
    </location>
</feature>
<feature type="compositionally biased region" description="Low complexity" evidence="1">
    <location>
        <begin position="547"/>
        <end position="556"/>
    </location>
</feature>
<evidence type="ECO:0000259" key="2">
    <source>
        <dbReference type="SMART" id="SM00731"/>
    </source>
</evidence>
<proteinExistence type="predicted"/>
<dbReference type="PANTHER" id="PTHR23099:SF0">
    <property type="entry name" value="GERM CELL NUCLEAR ACIDIC PROTEIN"/>
    <property type="match status" value="1"/>
</dbReference>
<name>A0A5B8MFX5_9CHLO</name>